<evidence type="ECO:0000313" key="3">
    <source>
        <dbReference type="Proteomes" id="UP000717585"/>
    </source>
</evidence>
<organism evidence="2 3">
    <name type="scientific">Carpediemonas membranifera</name>
    <dbReference type="NCBI Taxonomy" id="201153"/>
    <lineage>
        <taxon>Eukaryota</taxon>
        <taxon>Metamonada</taxon>
        <taxon>Carpediemonas-like organisms</taxon>
        <taxon>Carpediemonas</taxon>
    </lineage>
</organism>
<dbReference type="PROSITE" id="PS50012">
    <property type="entry name" value="RCC1_3"/>
    <property type="match status" value="1"/>
</dbReference>
<reference evidence="2" key="1">
    <citation type="submission" date="2021-05" db="EMBL/GenBank/DDBJ databases">
        <title>A free-living protist that lacks canonical eukaryotic 1 DNA replication and segregation systems.</title>
        <authorList>
            <person name="Salas-Leiva D.E."/>
            <person name="Tromer E.C."/>
            <person name="Curtis B.A."/>
            <person name="Jerlstrom-Hultqvist J."/>
            <person name="Kolisko M."/>
            <person name="Yi Z."/>
            <person name="Salas-Leiva J.S."/>
            <person name="Gallot-Lavallee L."/>
            <person name="Kops G.J.P.L."/>
            <person name="Archibald J.M."/>
            <person name="Simpson A.G.B."/>
            <person name="Roger A.J."/>
        </authorList>
    </citation>
    <scope>NUCLEOTIDE SEQUENCE</scope>
    <source>
        <strain evidence="2">BICM</strain>
    </source>
</reference>
<gene>
    <name evidence="2" type="ORF">J8273_2710</name>
</gene>
<name>A0A8J6E3D9_9EUKA</name>
<dbReference type="Pfam" id="PF00415">
    <property type="entry name" value="RCC1"/>
    <property type="match status" value="1"/>
</dbReference>
<proteinExistence type="predicted"/>
<accession>A0A8J6E3D9</accession>
<protein>
    <submittedName>
        <fullName evidence="2">Regulator of chromosome condensation (RCC1) repeat</fullName>
    </submittedName>
</protein>
<sequence>MAEEHDQNTKKRRDNTFGTFSDIHKQFLTAILSHPSLANETDVRHSKTTTCMRNLCDSEQETTILFEDAEQQSSDSTAPSVSSAGPDSSMNILLADGEDLPIRLHTLLQATIWAVLLEAGADPDIADPSNSANALWFLCRKFLFTREVAQKDCFSSSIGEVYFKLYAGRLFARNDAFISPSDRPGYRSARVPPVIAFRTYAGNTTAVTARGVYSWGNNSHGSLGLPHTEPAYPTRVRFDSFKRVSDREKGLPSWHKDALITEVLSNEHHTILVTEVGLMVAGGSQGGIRPQECPHAFTPTHMTPVSHGAALLIQGNVAMVFGHNNDFGQLGLGHTESVQSFTPLDFPVSRSWFMKEQTLYLSGTTFLYAGMADSIGTLFLPGLVEEIALSPTPLVMPGPVKACFIGAQIWVFVRSDGQGSFGARKGVDGVKSFEISEEVTEVRAKGASAWLNTAAGWHGVGYNGSGCLGRAVPMWMDVPTLVMRRTPQFEAAGAVEVVHV</sequence>
<dbReference type="SUPFAM" id="SSF50985">
    <property type="entry name" value="RCC1/BLIP-II"/>
    <property type="match status" value="1"/>
</dbReference>
<dbReference type="Gene3D" id="2.130.10.30">
    <property type="entry name" value="Regulator of chromosome condensation 1/beta-lactamase-inhibitor protein II"/>
    <property type="match status" value="1"/>
</dbReference>
<dbReference type="EMBL" id="JAHDYR010000008">
    <property type="protein sequence ID" value="KAG9395798.1"/>
    <property type="molecule type" value="Genomic_DNA"/>
</dbReference>
<evidence type="ECO:0000313" key="2">
    <source>
        <dbReference type="EMBL" id="KAG9395798.1"/>
    </source>
</evidence>
<dbReference type="Proteomes" id="UP000717585">
    <property type="component" value="Unassembled WGS sequence"/>
</dbReference>
<dbReference type="InterPro" id="IPR009091">
    <property type="entry name" value="RCC1/BLIP-II"/>
</dbReference>
<dbReference type="AlphaFoldDB" id="A0A8J6E3D9"/>
<dbReference type="OrthoDB" id="16281at2759"/>
<feature type="repeat" description="RCC1" evidence="1">
    <location>
        <begin position="210"/>
        <end position="276"/>
    </location>
</feature>
<evidence type="ECO:0000256" key="1">
    <source>
        <dbReference type="PROSITE-ProRule" id="PRU00235"/>
    </source>
</evidence>
<comment type="caution">
    <text evidence="2">The sequence shown here is derived from an EMBL/GenBank/DDBJ whole genome shotgun (WGS) entry which is preliminary data.</text>
</comment>
<keyword evidence="3" id="KW-1185">Reference proteome</keyword>
<dbReference type="InterPro" id="IPR000408">
    <property type="entry name" value="Reg_chr_condens"/>
</dbReference>